<evidence type="ECO:0000313" key="3">
    <source>
        <dbReference type="Proteomes" id="UP001218629"/>
    </source>
</evidence>
<dbReference type="RefSeq" id="WP_275305704.1">
    <property type="nucleotide sequence ID" value="NZ_CP095749.1"/>
</dbReference>
<dbReference type="EMBL" id="CP095749">
    <property type="protein sequence ID" value="WEB45480.1"/>
    <property type="molecule type" value="Genomic_DNA"/>
</dbReference>
<dbReference type="Proteomes" id="UP001218629">
    <property type="component" value="Chromosome"/>
</dbReference>
<protein>
    <submittedName>
        <fullName evidence="2">Uncharacterized protein</fullName>
    </submittedName>
</protein>
<gene>
    <name evidence="1" type="ORF">MOV08_00460</name>
    <name evidence="2" type="ORF">MOV08_43505</name>
</gene>
<organism evidence="2 3">
    <name type="scientific">Streptomyces yunnanensis</name>
    <dbReference type="NCBI Taxonomy" id="156453"/>
    <lineage>
        <taxon>Bacteria</taxon>
        <taxon>Bacillati</taxon>
        <taxon>Actinomycetota</taxon>
        <taxon>Actinomycetes</taxon>
        <taxon>Kitasatosporales</taxon>
        <taxon>Streptomycetaceae</taxon>
        <taxon>Streptomyces</taxon>
    </lineage>
</organism>
<evidence type="ECO:0000313" key="1">
    <source>
        <dbReference type="EMBL" id="WEB37941.1"/>
    </source>
</evidence>
<accession>A0ABY8ANN4</accession>
<evidence type="ECO:0000313" key="2">
    <source>
        <dbReference type="EMBL" id="WEB45480.1"/>
    </source>
</evidence>
<name>A0ABY8ANN4_9ACTN</name>
<reference evidence="2 3" key="1">
    <citation type="submission" date="2022-03" db="EMBL/GenBank/DDBJ databases">
        <title>Streptomyces yunnanensis P86,complete genome.</title>
        <authorList>
            <person name="Chen S."/>
            <person name="Zhang Q."/>
        </authorList>
    </citation>
    <scope>NUCLEOTIDE SEQUENCE [LARGE SCALE GENOMIC DNA]</scope>
    <source>
        <strain evidence="2 3">P86</strain>
    </source>
</reference>
<dbReference type="EMBL" id="CP095749">
    <property type="protein sequence ID" value="WEB37941.1"/>
    <property type="molecule type" value="Genomic_DNA"/>
</dbReference>
<sequence>MKHLTTLAENIGKERFVFVHVQQQRLSIEFQQQLTISALADVHGN</sequence>
<proteinExistence type="predicted"/>
<keyword evidence="3" id="KW-1185">Reference proteome</keyword>